<comment type="caution">
    <text evidence="1">The sequence shown here is derived from an EMBL/GenBank/DDBJ whole genome shotgun (WGS) entry which is preliminary data.</text>
</comment>
<evidence type="ECO:0000313" key="2">
    <source>
        <dbReference type="Proteomes" id="UP000729701"/>
    </source>
</evidence>
<dbReference type="EMBL" id="JAHHGZ010000047">
    <property type="protein sequence ID" value="MBW4671530.1"/>
    <property type="molecule type" value="Genomic_DNA"/>
</dbReference>
<organism evidence="1 2">
    <name type="scientific">Cyanomargarita calcarea GSE-NOS-MK-12-04C</name>
    <dbReference type="NCBI Taxonomy" id="2839659"/>
    <lineage>
        <taxon>Bacteria</taxon>
        <taxon>Bacillati</taxon>
        <taxon>Cyanobacteriota</taxon>
        <taxon>Cyanophyceae</taxon>
        <taxon>Nostocales</taxon>
        <taxon>Cyanomargaritaceae</taxon>
        <taxon>Cyanomargarita</taxon>
    </lineage>
</organism>
<gene>
    <name evidence="1" type="ORF">KME60_29920</name>
</gene>
<accession>A0A951QW16</accession>
<sequence>MIIIIKERATLKQVEQMMQVLRVYIKVAVDIEKGILAGGAERHSECEGALLEDGSRQLDIWGVDWWL</sequence>
<reference evidence="1" key="1">
    <citation type="submission" date="2021-05" db="EMBL/GenBank/DDBJ databases">
        <authorList>
            <person name="Pietrasiak N."/>
            <person name="Ward R."/>
            <person name="Stajich J.E."/>
            <person name="Kurbessoian T."/>
        </authorList>
    </citation>
    <scope>NUCLEOTIDE SEQUENCE</scope>
    <source>
        <strain evidence="1">GSE-NOS-MK-12-04C</strain>
    </source>
</reference>
<proteinExistence type="predicted"/>
<evidence type="ECO:0000313" key="1">
    <source>
        <dbReference type="EMBL" id="MBW4671530.1"/>
    </source>
</evidence>
<protein>
    <submittedName>
        <fullName evidence="1">Uncharacterized protein</fullName>
    </submittedName>
</protein>
<name>A0A951QW16_9CYAN</name>
<dbReference type="Proteomes" id="UP000729701">
    <property type="component" value="Unassembled WGS sequence"/>
</dbReference>
<dbReference type="Pfam" id="PF18924">
    <property type="entry name" value="DUF5674"/>
    <property type="match status" value="1"/>
</dbReference>
<reference evidence="1" key="2">
    <citation type="journal article" date="2022" name="Microbiol. Resour. Announc.">
        <title>Metagenome Sequencing to Explore Phylogenomics of Terrestrial Cyanobacteria.</title>
        <authorList>
            <person name="Ward R.D."/>
            <person name="Stajich J.E."/>
            <person name="Johansen J.R."/>
            <person name="Huntemann M."/>
            <person name="Clum A."/>
            <person name="Foster B."/>
            <person name="Foster B."/>
            <person name="Roux S."/>
            <person name="Palaniappan K."/>
            <person name="Varghese N."/>
            <person name="Mukherjee S."/>
            <person name="Reddy T.B.K."/>
            <person name="Daum C."/>
            <person name="Copeland A."/>
            <person name="Chen I.A."/>
            <person name="Ivanova N.N."/>
            <person name="Kyrpides N.C."/>
            <person name="Shapiro N."/>
            <person name="Eloe-Fadrosh E.A."/>
            <person name="Pietrasiak N."/>
        </authorList>
    </citation>
    <scope>NUCLEOTIDE SEQUENCE</scope>
    <source>
        <strain evidence="1">GSE-NOS-MK-12-04C</strain>
    </source>
</reference>
<dbReference type="AlphaFoldDB" id="A0A951QW16"/>
<dbReference type="InterPro" id="IPR043731">
    <property type="entry name" value="DUF5674"/>
</dbReference>